<dbReference type="GO" id="GO:0006508">
    <property type="term" value="P:proteolysis"/>
    <property type="evidence" value="ECO:0007669"/>
    <property type="project" value="UniProtKB-KW"/>
</dbReference>
<evidence type="ECO:0000259" key="15">
    <source>
        <dbReference type="PROSITE" id="PS50235"/>
    </source>
</evidence>
<keyword evidence="7" id="KW-0597">Phosphoprotein</keyword>
<evidence type="ECO:0000256" key="13">
    <source>
        <dbReference type="ARBA" id="ARBA00022833"/>
    </source>
</evidence>
<keyword evidence="12" id="KW-0788">Thiol protease</keyword>
<dbReference type="EC" id="3.4.19.12" evidence="5"/>
<dbReference type="GO" id="GO:0004843">
    <property type="term" value="F:cysteine-type deubiquitinase activity"/>
    <property type="evidence" value="ECO:0007669"/>
    <property type="project" value="UniProtKB-EC"/>
</dbReference>
<dbReference type="Pfam" id="PF01302">
    <property type="entry name" value="CAP_GLY"/>
    <property type="match status" value="1"/>
</dbReference>
<evidence type="ECO:0000256" key="3">
    <source>
        <dbReference type="ARBA" id="ARBA00004556"/>
    </source>
</evidence>
<evidence type="ECO:0000256" key="1">
    <source>
        <dbReference type="ARBA" id="ARBA00000707"/>
    </source>
</evidence>
<feature type="region of interest" description="Disordered" evidence="14">
    <location>
        <begin position="308"/>
        <end position="340"/>
    </location>
</feature>
<comment type="similarity">
    <text evidence="4">Belongs to the peptidase C19 family.</text>
</comment>
<evidence type="ECO:0000313" key="16">
    <source>
        <dbReference type="EMBL" id="MXV00542.1"/>
    </source>
</evidence>
<keyword evidence="6" id="KW-0963">Cytoplasm</keyword>
<organism evidence="16">
    <name type="scientific">Ixodes ricinus</name>
    <name type="common">Common tick</name>
    <name type="synonym">Acarus ricinus</name>
    <dbReference type="NCBI Taxonomy" id="34613"/>
    <lineage>
        <taxon>Eukaryota</taxon>
        <taxon>Metazoa</taxon>
        <taxon>Ecdysozoa</taxon>
        <taxon>Arthropoda</taxon>
        <taxon>Chelicerata</taxon>
        <taxon>Arachnida</taxon>
        <taxon>Acari</taxon>
        <taxon>Parasitiformes</taxon>
        <taxon>Ixodida</taxon>
        <taxon>Ixodoidea</taxon>
        <taxon>Ixodidae</taxon>
        <taxon>Ixodinae</taxon>
        <taxon>Ixodes</taxon>
    </lineage>
</organism>
<dbReference type="SUPFAM" id="SSF54001">
    <property type="entry name" value="Cysteine proteinases"/>
    <property type="match status" value="1"/>
</dbReference>
<keyword evidence="13" id="KW-0862">Zinc</keyword>
<evidence type="ECO:0000256" key="10">
    <source>
        <dbReference type="ARBA" id="ARBA00022786"/>
    </source>
</evidence>
<comment type="subcellular location">
    <subcellularLocation>
        <location evidence="2">Cytoplasm</location>
        <location evidence="2">Cytoskeleton</location>
        <location evidence="2">Microtubule organizing center</location>
        <location evidence="2">Centrosome</location>
    </subcellularLocation>
    <subcellularLocation>
        <location evidence="3">Cytoplasm</location>
        <location evidence="3">Perinuclear region</location>
    </subcellularLocation>
</comment>
<dbReference type="InterPro" id="IPR038765">
    <property type="entry name" value="Papain-like_cys_pep_sf"/>
</dbReference>
<reference evidence="16" key="1">
    <citation type="submission" date="2019-12" db="EMBL/GenBank/DDBJ databases">
        <title>An insight into the sialome of adult female Ixodes ricinus ticks feeding for 6 days.</title>
        <authorList>
            <person name="Perner J."/>
            <person name="Ribeiro J.M.C."/>
        </authorList>
    </citation>
    <scope>NUCLEOTIDE SEQUENCE</scope>
    <source>
        <strain evidence="16">Semi-engorged</strain>
        <tissue evidence="16">Salivary glands</tissue>
    </source>
</reference>
<evidence type="ECO:0000256" key="6">
    <source>
        <dbReference type="ARBA" id="ARBA00022490"/>
    </source>
</evidence>
<evidence type="ECO:0000256" key="14">
    <source>
        <dbReference type="SAM" id="MobiDB-lite"/>
    </source>
</evidence>
<evidence type="ECO:0000256" key="11">
    <source>
        <dbReference type="ARBA" id="ARBA00022801"/>
    </source>
</evidence>
<dbReference type="InterPro" id="IPR001394">
    <property type="entry name" value="Peptidase_C19_UCH"/>
</dbReference>
<sequence>MNRPTQSRRPKVLLDRDLQNPRFDAGTLFEVLGDDPYDAKMKVQSLDPGDSTVILCRRDVLKELTPLEALVLLPVKPVRNRLKIYRDDDWLKEIPVICENKRVIVKDKFEGIVKFKGVVKEYGPGIRFIVEIQDGTNDPIKRKQCVSIQDLRLLDGREIYHGPNSVAPRLPSKKKVLPGVTRSDPPQHERLGLCELALEVPLRVNDRVVWVSDHGPEYGTVRWLGHLHDTSQDLMVGVEFDNRVGTGTGKYRDRQLFEAQLGHASLIPLLGLLKADDYLGEQTSWGAPFPGQVRCPPLCGPTEHFEREHLQRHDSQASNASQKKKPAYSRTNDSGKDASCSDSVQKRCELKERSCSPQEPQTLLPLGHSANCLQDLVGRERGIQGHHNSCYLDATLFAMFSCTDVFDSMIHRPKCVSDIEEYSDIQKVLRDDIVNELRREKFVSHDKVMTLRKLLDAQGGVSGLTTEEKDPEEFLNSLFRALGVEPYLKLSSGQGTHLYQLFVEKHELLDEPNIPTVQQLFHHSIHDSNIKLNQVPPALIIQMPRFGKQFKVYPRIIPSLTLDITDALENSPRSCFVCGRLACKECRDCFRPDVGLEGTSYCSTCSDAVHKHPDRLQHTLSNLKVFECIDKDRPVQRQCMDLCAVVCIETSHYVCFVKCGQDPESTWVFFDSMADREGAEDGHNIPEVVEFHDHTLWLGNTTPSSLQTALDSKNLGSMSRRLVCDAYMCMYKSGMASKYS</sequence>
<keyword evidence="11 16" id="KW-0378">Hydrolase</keyword>
<dbReference type="Gene3D" id="3.90.70.10">
    <property type="entry name" value="Cysteine proteinases"/>
    <property type="match status" value="1"/>
</dbReference>
<feature type="domain" description="USP" evidence="15">
    <location>
        <begin position="381"/>
        <end position="701"/>
    </location>
</feature>
<dbReference type="GO" id="GO:0046872">
    <property type="term" value="F:metal ion binding"/>
    <property type="evidence" value="ECO:0007669"/>
    <property type="project" value="UniProtKB-KW"/>
</dbReference>
<accession>A0A6B0VG79</accession>
<dbReference type="GO" id="GO:0048471">
    <property type="term" value="C:perinuclear region of cytoplasm"/>
    <property type="evidence" value="ECO:0007669"/>
    <property type="project" value="UniProtKB-SubCell"/>
</dbReference>
<dbReference type="InterPro" id="IPR028889">
    <property type="entry name" value="USP"/>
</dbReference>
<evidence type="ECO:0000256" key="7">
    <source>
        <dbReference type="ARBA" id="ARBA00022553"/>
    </source>
</evidence>
<dbReference type="EMBL" id="GIFC01018458">
    <property type="protein sequence ID" value="MXV00542.1"/>
    <property type="molecule type" value="Transcribed_RNA"/>
</dbReference>
<dbReference type="Gene3D" id="2.30.30.190">
    <property type="entry name" value="CAP Gly-rich-like domain"/>
    <property type="match status" value="1"/>
</dbReference>
<dbReference type="Pfam" id="PF00443">
    <property type="entry name" value="UCH"/>
    <property type="match status" value="1"/>
</dbReference>
<comment type="catalytic activity">
    <reaction evidence="1">
        <text>Thiol-dependent hydrolysis of ester, thioester, amide, peptide and isopeptide bonds formed by the C-terminal Gly of ubiquitin (a 76-residue protein attached to proteins as an intracellular targeting signal).</text>
        <dbReference type="EC" id="3.4.19.12"/>
    </reaction>
</comment>
<dbReference type="PROSITE" id="PS50235">
    <property type="entry name" value="USP_3"/>
    <property type="match status" value="1"/>
</dbReference>
<dbReference type="SMART" id="SM01052">
    <property type="entry name" value="CAP_GLY"/>
    <property type="match status" value="1"/>
</dbReference>
<dbReference type="SUPFAM" id="SSF74924">
    <property type="entry name" value="Cap-Gly domain"/>
    <property type="match status" value="1"/>
</dbReference>
<proteinExistence type="inferred from homology"/>
<evidence type="ECO:0000256" key="8">
    <source>
        <dbReference type="ARBA" id="ARBA00022670"/>
    </source>
</evidence>
<evidence type="ECO:0000256" key="12">
    <source>
        <dbReference type="ARBA" id="ARBA00022807"/>
    </source>
</evidence>
<dbReference type="InterPro" id="IPR000938">
    <property type="entry name" value="CAP-Gly_domain"/>
</dbReference>
<dbReference type="InterPro" id="IPR036859">
    <property type="entry name" value="CAP-Gly_dom_sf"/>
</dbReference>
<keyword evidence="8" id="KW-0645">Protease</keyword>
<name>A0A6B0VG79_IXORI</name>
<evidence type="ECO:0000256" key="2">
    <source>
        <dbReference type="ARBA" id="ARBA00004300"/>
    </source>
</evidence>
<dbReference type="GO" id="GO:0016579">
    <property type="term" value="P:protein deubiquitination"/>
    <property type="evidence" value="ECO:0007669"/>
    <property type="project" value="InterPro"/>
</dbReference>
<evidence type="ECO:0000256" key="5">
    <source>
        <dbReference type="ARBA" id="ARBA00012759"/>
    </source>
</evidence>
<keyword evidence="9" id="KW-0479">Metal-binding</keyword>
<protein>
    <recommendedName>
        <fullName evidence="5">ubiquitinyl hydrolase 1</fullName>
        <ecNumber evidence="5">3.4.19.12</ecNumber>
    </recommendedName>
</protein>
<keyword evidence="10" id="KW-0833">Ubl conjugation pathway</keyword>
<dbReference type="GO" id="GO:0005813">
    <property type="term" value="C:centrosome"/>
    <property type="evidence" value="ECO:0007669"/>
    <property type="project" value="UniProtKB-SubCell"/>
</dbReference>
<dbReference type="PANTHER" id="PTHR11830">
    <property type="entry name" value="40S RIBOSOMAL PROTEIN S3A"/>
    <property type="match status" value="1"/>
</dbReference>
<evidence type="ECO:0000256" key="4">
    <source>
        <dbReference type="ARBA" id="ARBA00009085"/>
    </source>
</evidence>
<dbReference type="AlphaFoldDB" id="A0A6B0VG79"/>
<evidence type="ECO:0000256" key="9">
    <source>
        <dbReference type="ARBA" id="ARBA00022723"/>
    </source>
</evidence>